<evidence type="ECO:0000256" key="5">
    <source>
        <dbReference type="ARBA" id="ARBA00023163"/>
    </source>
</evidence>
<organism evidence="8 9">
    <name type="scientific">Actinoallomurus bryophytorum</name>
    <dbReference type="NCBI Taxonomy" id="1490222"/>
    <lineage>
        <taxon>Bacteria</taxon>
        <taxon>Bacillati</taxon>
        <taxon>Actinomycetota</taxon>
        <taxon>Actinomycetes</taxon>
        <taxon>Streptosporangiales</taxon>
        <taxon>Thermomonosporaceae</taxon>
        <taxon>Actinoallomurus</taxon>
    </lineage>
</organism>
<keyword evidence="9" id="KW-1185">Reference proteome</keyword>
<sequence>MIAGAGEQTDDAGLATRFRRDPERFVEVHDRYIHDIYRYAAGRLDAQTAEDIAAETFCVAFGLRDRFDPARGGLRPWLFGIATNLVARHRRKEARHYRALARTWTEPTVGSHEDRVVAAVAARRMQPQLARALTKLSQGERDVLLLVALGQLAYDEVAAALGISKGTVGSRLSRARRKLHDTLDQEAVNG</sequence>
<dbReference type="Proteomes" id="UP000316096">
    <property type="component" value="Unassembled WGS sequence"/>
</dbReference>
<dbReference type="GO" id="GO:0006352">
    <property type="term" value="P:DNA-templated transcription initiation"/>
    <property type="evidence" value="ECO:0007669"/>
    <property type="project" value="InterPro"/>
</dbReference>
<dbReference type="Gene3D" id="1.10.1740.10">
    <property type="match status" value="1"/>
</dbReference>
<dbReference type="OrthoDB" id="5518337at2"/>
<evidence type="ECO:0000313" key="8">
    <source>
        <dbReference type="EMBL" id="TQL99400.1"/>
    </source>
</evidence>
<dbReference type="Pfam" id="PF08281">
    <property type="entry name" value="Sigma70_r4_2"/>
    <property type="match status" value="1"/>
</dbReference>
<dbReference type="GO" id="GO:0003677">
    <property type="term" value="F:DNA binding"/>
    <property type="evidence" value="ECO:0007669"/>
    <property type="project" value="UniProtKB-KW"/>
</dbReference>
<comment type="caution">
    <text evidence="8">The sequence shown here is derived from an EMBL/GenBank/DDBJ whole genome shotgun (WGS) entry which is preliminary data.</text>
</comment>
<protein>
    <submittedName>
        <fullName evidence="8">RNA polymerase sigma-70 factor (ECF subfamily)</fullName>
    </submittedName>
</protein>
<accession>A0A543CQY0</accession>
<evidence type="ECO:0000256" key="4">
    <source>
        <dbReference type="ARBA" id="ARBA00023125"/>
    </source>
</evidence>
<dbReference type="Gene3D" id="1.10.10.10">
    <property type="entry name" value="Winged helix-like DNA-binding domain superfamily/Winged helix DNA-binding domain"/>
    <property type="match status" value="1"/>
</dbReference>
<proteinExistence type="inferred from homology"/>
<name>A0A543CQY0_9ACTN</name>
<dbReference type="InterPro" id="IPR013249">
    <property type="entry name" value="RNA_pol_sigma70_r4_t2"/>
</dbReference>
<dbReference type="GO" id="GO:0016987">
    <property type="term" value="F:sigma factor activity"/>
    <property type="evidence" value="ECO:0007669"/>
    <property type="project" value="UniProtKB-KW"/>
</dbReference>
<gene>
    <name evidence="8" type="ORF">FB559_5081</name>
</gene>
<keyword evidence="4" id="KW-0238">DNA-binding</keyword>
<feature type="domain" description="RNA polymerase sigma factor 70 region 4 type 2" evidence="7">
    <location>
        <begin position="128"/>
        <end position="179"/>
    </location>
</feature>
<evidence type="ECO:0000259" key="7">
    <source>
        <dbReference type="Pfam" id="PF08281"/>
    </source>
</evidence>
<evidence type="ECO:0000256" key="2">
    <source>
        <dbReference type="ARBA" id="ARBA00023015"/>
    </source>
</evidence>
<dbReference type="InterPro" id="IPR007627">
    <property type="entry name" value="RNA_pol_sigma70_r2"/>
</dbReference>
<keyword evidence="2" id="KW-0805">Transcription regulation</keyword>
<dbReference type="PANTHER" id="PTHR43133">
    <property type="entry name" value="RNA POLYMERASE ECF-TYPE SIGMA FACTO"/>
    <property type="match status" value="1"/>
</dbReference>
<dbReference type="InterPro" id="IPR013324">
    <property type="entry name" value="RNA_pol_sigma_r3/r4-like"/>
</dbReference>
<dbReference type="AlphaFoldDB" id="A0A543CQY0"/>
<dbReference type="InterPro" id="IPR036388">
    <property type="entry name" value="WH-like_DNA-bd_sf"/>
</dbReference>
<reference evidence="8 9" key="1">
    <citation type="submission" date="2019-06" db="EMBL/GenBank/DDBJ databases">
        <title>Sequencing the genomes of 1000 actinobacteria strains.</title>
        <authorList>
            <person name="Klenk H.-P."/>
        </authorList>
    </citation>
    <scope>NUCLEOTIDE SEQUENCE [LARGE SCALE GENOMIC DNA]</scope>
    <source>
        <strain evidence="8 9">DSM 102200</strain>
    </source>
</reference>
<dbReference type="RefSeq" id="WP_141958171.1">
    <property type="nucleotide sequence ID" value="NZ_VFOZ01000001.1"/>
</dbReference>
<dbReference type="SUPFAM" id="SSF88659">
    <property type="entry name" value="Sigma3 and sigma4 domains of RNA polymerase sigma factors"/>
    <property type="match status" value="1"/>
</dbReference>
<dbReference type="InterPro" id="IPR014284">
    <property type="entry name" value="RNA_pol_sigma-70_dom"/>
</dbReference>
<evidence type="ECO:0000313" key="9">
    <source>
        <dbReference type="Proteomes" id="UP000316096"/>
    </source>
</evidence>
<keyword evidence="3" id="KW-0731">Sigma factor</keyword>
<dbReference type="PANTHER" id="PTHR43133:SF8">
    <property type="entry name" value="RNA POLYMERASE SIGMA FACTOR HI_1459-RELATED"/>
    <property type="match status" value="1"/>
</dbReference>
<evidence type="ECO:0000259" key="6">
    <source>
        <dbReference type="Pfam" id="PF04542"/>
    </source>
</evidence>
<feature type="domain" description="RNA polymerase sigma-70 region 2" evidence="6">
    <location>
        <begin position="30"/>
        <end position="95"/>
    </location>
</feature>
<dbReference type="SUPFAM" id="SSF88946">
    <property type="entry name" value="Sigma2 domain of RNA polymerase sigma factors"/>
    <property type="match status" value="1"/>
</dbReference>
<dbReference type="CDD" id="cd06171">
    <property type="entry name" value="Sigma70_r4"/>
    <property type="match status" value="1"/>
</dbReference>
<evidence type="ECO:0000256" key="3">
    <source>
        <dbReference type="ARBA" id="ARBA00023082"/>
    </source>
</evidence>
<comment type="similarity">
    <text evidence="1">Belongs to the sigma-70 factor family. ECF subfamily.</text>
</comment>
<dbReference type="InterPro" id="IPR013325">
    <property type="entry name" value="RNA_pol_sigma_r2"/>
</dbReference>
<evidence type="ECO:0000256" key="1">
    <source>
        <dbReference type="ARBA" id="ARBA00010641"/>
    </source>
</evidence>
<dbReference type="NCBIfam" id="TIGR02937">
    <property type="entry name" value="sigma70-ECF"/>
    <property type="match status" value="1"/>
</dbReference>
<keyword evidence="5" id="KW-0804">Transcription</keyword>
<dbReference type="InterPro" id="IPR039425">
    <property type="entry name" value="RNA_pol_sigma-70-like"/>
</dbReference>
<dbReference type="EMBL" id="VFOZ01000001">
    <property type="protein sequence ID" value="TQL99400.1"/>
    <property type="molecule type" value="Genomic_DNA"/>
</dbReference>
<dbReference type="Pfam" id="PF04542">
    <property type="entry name" value="Sigma70_r2"/>
    <property type="match status" value="1"/>
</dbReference>